<dbReference type="GeneID" id="101501794"/>
<keyword evidence="7" id="KW-0539">Nucleus</keyword>
<proteinExistence type="predicted"/>
<evidence type="ECO:0000259" key="8">
    <source>
        <dbReference type="PROSITE" id="PS50090"/>
    </source>
</evidence>
<gene>
    <name evidence="11" type="primary">LOC101501794</name>
</gene>
<protein>
    <submittedName>
        <fullName evidence="11">Transcription factor LAF1-like</fullName>
    </submittedName>
</protein>
<evidence type="ECO:0000256" key="5">
    <source>
        <dbReference type="ARBA" id="ARBA00023159"/>
    </source>
</evidence>
<feature type="domain" description="HTH myb-type" evidence="9">
    <location>
        <begin position="12"/>
        <end position="64"/>
    </location>
</feature>
<evidence type="ECO:0000256" key="7">
    <source>
        <dbReference type="ARBA" id="ARBA00023242"/>
    </source>
</evidence>
<dbReference type="InterPro" id="IPR017930">
    <property type="entry name" value="Myb_dom"/>
</dbReference>
<keyword evidence="2" id="KW-0677">Repeat</keyword>
<keyword evidence="10" id="KW-1185">Reference proteome</keyword>
<dbReference type="Gene3D" id="1.10.10.60">
    <property type="entry name" value="Homeodomain-like"/>
    <property type="match status" value="2"/>
</dbReference>
<dbReference type="InterPro" id="IPR009057">
    <property type="entry name" value="Homeodomain-like_sf"/>
</dbReference>
<dbReference type="Pfam" id="PF00249">
    <property type="entry name" value="Myb_DNA-binding"/>
    <property type="match status" value="2"/>
</dbReference>
<feature type="domain" description="Myb-like" evidence="8">
    <location>
        <begin position="65"/>
        <end position="115"/>
    </location>
</feature>
<accession>A0A1S2Z608</accession>
<evidence type="ECO:0000256" key="6">
    <source>
        <dbReference type="ARBA" id="ARBA00023163"/>
    </source>
</evidence>
<feature type="domain" description="Myb-like" evidence="8">
    <location>
        <begin position="12"/>
        <end position="64"/>
    </location>
</feature>
<evidence type="ECO:0000256" key="2">
    <source>
        <dbReference type="ARBA" id="ARBA00022737"/>
    </source>
</evidence>
<dbReference type="PANTHER" id="PTHR47997:SF11">
    <property type="entry name" value="TRANSCRIPTION FACTOR LAF1"/>
    <property type="match status" value="1"/>
</dbReference>
<dbReference type="InterPro" id="IPR051953">
    <property type="entry name" value="Plant_SW-associated_TFs"/>
</dbReference>
<dbReference type="OrthoDB" id="2143914at2759"/>
<dbReference type="SUPFAM" id="SSF46689">
    <property type="entry name" value="Homeodomain-like"/>
    <property type="match status" value="1"/>
</dbReference>
<evidence type="ECO:0000313" key="11">
    <source>
        <dbReference type="RefSeq" id="XP_004515699.1"/>
    </source>
</evidence>
<evidence type="ECO:0000256" key="4">
    <source>
        <dbReference type="ARBA" id="ARBA00023125"/>
    </source>
</evidence>
<dbReference type="SMART" id="SM00717">
    <property type="entry name" value="SANT"/>
    <property type="match status" value="2"/>
</dbReference>
<keyword evidence="5" id="KW-0010">Activator</keyword>
<dbReference type="GO" id="GO:0003677">
    <property type="term" value="F:DNA binding"/>
    <property type="evidence" value="ECO:0007669"/>
    <property type="project" value="UniProtKB-KW"/>
</dbReference>
<keyword evidence="6" id="KW-0804">Transcription</keyword>
<dbReference type="GO" id="GO:0005634">
    <property type="term" value="C:nucleus"/>
    <property type="evidence" value="ECO:0007669"/>
    <property type="project" value="UniProtKB-SubCell"/>
</dbReference>
<dbReference type="PANTHER" id="PTHR47997">
    <property type="entry name" value="MYB DOMAIN PROTEIN 55"/>
    <property type="match status" value="1"/>
</dbReference>
<dbReference type="Proteomes" id="UP000087171">
    <property type="component" value="Unplaced"/>
</dbReference>
<sequence length="278" mass="31881">MGFEIEEKPKPKPKYRKGLWSPEEDNKLRNYILKYGHNCWSSVPIKAGLQRNGKSCRLRWINYLRPGLKRGVLSKHEEDTIITLHHMLGNKWSQIAQQLPGRTDNEIKNYWHSYLKKKVVETNQIKYATSSSESIDSLVSTLKNSSQDPNYAVLENIDKSTPKTHSNHSISHNYNTTNDVCLNSLPKLLFAEWLSLDHVNGGSSINSNDTLVLGNGYDQNSSFQDDVMQIQEGQFCDNYHDSLIQNPANEVYYSQLQMSNQVDENDLVHSMNNDAIYV</sequence>
<dbReference type="FunFam" id="1.10.10.60:FF:000077">
    <property type="entry name" value="MYB transcription factor"/>
    <property type="match status" value="1"/>
</dbReference>
<feature type="domain" description="HTH myb-type" evidence="9">
    <location>
        <begin position="65"/>
        <end position="119"/>
    </location>
</feature>
<evidence type="ECO:0000313" key="10">
    <source>
        <dbReference type="Proteomes" id="UP000087171"/>
    </source>
</evidence>
<dbReference type="PROSITE" id="PS50090">
    <property type="entry name" value="MYB_LIKE"/>
    <property type="match status" value="2"/>
</dbReference>
<dbReference type="CDD" id="cd00167">
    <property type="entry name" value="SANT"/>
    <property type="match status" value="2"/>
</dbReference>
<dbReference type="PaxDb" id="3827-XP_004515699.1"/>
<evidence type="ECO:0000259" key="9">
    <source>
        <dbReference type="PROSITE" id="PS51294"/>
    </source>
</evidence>
<organism evidence="10 11">
    <name type="scientific">Cicer arietinum</name>
    <name type="common">Chickpea</name>
    <name type="synonym">Garbanzo</name>
    <dbReference type="NCBI Taxonomy" id="3827"/>
    <lineage>
        <taxon>Eukaryota</taxon>
        <taxon>Viridiplantae</taxon>
        <taxon>Streptophyta</taxon>
        <taxon>Embryophyta</taxon>
        <taxon>Tracheophyta</taxon>
        <taxon>Spermatophyta</taxon>
        <taxon>Magnoliopsida</taxon>
        <taxon>eudicotyledons</taxon>
        <taxon>Gunneridae</taxon>
        <taxon>Pentapetalae</taxon>
        <taxon>rosids</taxon>
        <taxon>fabids</taxon>
        <taxon>Fabales</taxon>
        <taxon>Fabaceae</taxon>
        <taxon>Papilionoideae</taxon>
        <taxon>50 kb inversion clade</taxon>
        <taxon>NPAAA clade</taxon>
        <taxon>Hologalegina</taxon>
        <taxon>IRL clade</taxon>
        <taxon>Cicereae</taxon>
        <taxon>Cicer</taxon>
    </lineage>
</organism>
<keyword evidence="4" id="KW-0238">DNA-binding</keyword>
<reference evidence="11" key="1">
    <citation type="submission" date="2025-08" db="UniProtKB">
        <authorList>
            <consortium name="RefSeq"/>
        </authorList>
    </citation>
    <scope>IDENTIFICATION</scope>
    <source>
        <tissue evidence="11">Etiolated seedlings</tissue>
    </source>
</reference>
<comment type="subcellular location">
    <subcellularLocation>
        <location evidence="1">Nucleus</location>
    </subcellularLocation>
</comment>
<dbReference type="AlphaFoldDB" id="A0A1S2Z608"/>
<keyword evidence="3" id="KW-0805">Transcription regulation</keyword>
<dbReference type="eggNOG" id="KOG0048">
    <property type="taxonomic scope" value="Eukaryota"/>
</dbReference>
<dbReference type="InterPro" id="IPR001005">
    <property type="entry name" value="SANT/Myb"/>
</dbReference>
<evidence type="ECO:0000256" key="1">
    <source>
        <dbReference type="ARBA" id="ARBA00004123"/>
    </source>
</evidence>
<name>A0A1S2Z608_CICAR</name>
<dbReference type="FunFam" id="1.10.10.60:FF:000371">
    <property type="entry name" value="MYB transcription factor"/>
    <property type="match status" value="1"/>
</dbReference>
<dbReference type="KEGG" id="cam:101501794"/>
<evidence type="ECO:0000256" key="3">
    <source>
        <dbReference type="ARBA" id="ARBA00023015"/>
    </source>
</evidence>
<dbReference type="RefSeq" id="XP_004515699.1">
    <property type="nucleotide sequence ID" value="XM_004515642.3"/>
</dbReference>
<dbReference type="GO" id="GO:0045893">
    <property type="term" value="P:positive regulation of DNA-templated transcription"/>
    <property type="evidence" value="ECO:0007669"/>
    <property type="project" value="UniProtKB-ARBA"/>
</dbReference>
<dbReference type="PROSITE" id="PS51294">
    <property type="entry name" value="HTH_MYB"/>
    <property type="match status" value="2"/>
</dbReference>